<feature type="domain" description="AB hydrolase-1" evidence="1">
    <location>
        <begin position="36"/>
        <end position="287"/>
    </location>
</feature>
<dbReference type="Proteomes" id="UP000799764">
    <property type="component" value="Unassembled WGS sequence"/>
</dbReference>
<dbReference type="EMBL" id="MU001493">
    <property type="protein sequence ID" value="KAF2450770.1"/>
    <property type="molecule type" value="Genomic_DNA"/>
</dbReference>
<organism evidence="2 3">
    <name type="scientific">Karstenula rhodostoma CBS 690.94</name>
    <dbReference type="NCBI Taxonomy" id="1392251"/>
    <lineage>
        <taxon>Eukaryota</taxon>
        <taxon>Fungi</taxon>
        <taxon>Dikarya</taxon>
        <taxon>Ascomycota</taxon>
        <taxon>Pezizomycotina</taxon>
        <taxon>Dothideomycetes</taxon>
        <taxon>Pleosporomycetidae</taxon>
        <taxon>Pleosporales</taxon>
        <taxon>Massarineae</taxon>
        <taxon>Didymosphaeriaceae</taxon>
        <taxon>Karstenula</taxon>
    </lineage>
</organism>
<evidence type="ECO:0000313" key="3">
    <source>
        <dbReference type="Proteomes" id="UP000799764"/>
    </source>
</evidence>
<proteinExistence type="predicted"/>
<dbReference type="Pfam" id="PF00561">
    <property type="entry name" value="Abhydrolase_1"/>
    <property type="match status" value="1"/>
</dbReference>
<comment type="caution">
    <text evidence="2">The sequence shown here is derived from an EMBL/GenBank/DDBJ whole genome shotgun (WGS) entry which is preliminary data.</text>
</comment>
<dbReference type="AlphaFoldDB" id="A0A9P4UI09"/>
<name>A0A9P4UI09_9PLEO</name>
<dbReference type="InterPro" id="IPR050266">
    <property type="entry name" value="AB_hydrolase_sf"/>
</dbReference>
<sequence>MEYSHITADDGCRLAFQTSQPINCAPAEKDYSNLTLLIHGFSGSSLYFQRNYDQLSKHSWVIGIDLRGHGDSGRPTGGYHVARLAADLKALISHLKNAVPGVKIVPVGCSIGAAILWTYVELFSDDDFAGMVFVDQAPLQDRSTFDSWDESKAHRGCFDEKSMLGAQQALIRNPEDAFKGLVADCLGYRYKPLPGDGASEERKSGDELFFTSQSRRCDTIWYDHREACELIKAPVMVMAGRRTGCFPLDGMKETVRRVDKGQKARGDGHEPRWSVFESGHWLFWEEPERFNEEINQFVATEMNRTPCGFRDYMRALWSSIEDGSREAAHNGRQEPTDETSSVLHMVLAFLITLSRIPIPMGMPSAKSSCPV</sequence>
<dbReference type="SUPFAM" id="SSF53474">
    <property type="entry name" value="alpha/beta-Hydrolases"/>
    <property type="match status" value="1"/>
</dbReference>
<keyword evidence="3" id="KW-1185">Reference proteome</keyword>
<dbReference type="InterPro" id="IPR000073">
    <property type="entry name" value="AB_hydrolase_1"/>
</dbReference>
<dbReference type="InterPro" id="IPR029058">
    <property type="entry name" value="AB_hydrolase_fold"/>
</dbReference>
<gene>
    <name evidence="2" type="ORF">P171DRAFT_468989</name>
</gene>
<dbReference type="GO" id="GO:0016020">
    <property type="term" value="C:membrane"/>
    <property type="evidence" value="ECO:0007669"/>
    <property type="project" value="TreeGrafter"/>
</dbReference>
<dbReference type="PANTHER" id="PTHR43798">
    <property type="entry name" value="MONOACYLGLYCEROL LIPASE"/>
    <property type="match status" value="1"/>
</dbReference>
<evidence type="ECO:0000259" key="1">
    <source>
        <dbReference type="Pfam" id="PF00561"/>
    </source>
</evidence>
<dbReference type="PANTHER" id="PTHR43798:SF33">
    <property type="entry name" value="HYDROLASE, PUTATIVE (AFU_ORTHOLOGUE AFUA_2G14860)-RELATED"/>
    <property type="match status" value="1"/>
</dbReference>
<reference evidence="2" key="1">
    <citation type="journal article" date="2020" name="Stud. Mycol.">
        <title>101 Dothideomycetes genomes: a test case for predicting lifestyles and emergence of pathogens.</title>
        <authorList>
            <person name="Haridas S."/>
            <person name="Albert R."/>
            <person name="Binder M."/>
            <person name="Bloem J."/>
            <person name="Labutti K."/>
            <person name="Salamov A."/>
            <person name="Andreopoulos B."/>
            <person name="Baker S."/>
            <person name="Barry K."/>
            <person name="Bills G."/>
            <person name="Bluhm B."/>
            <person name="Cannon C."/>
            <person name="Castanera R."/>
            <person name="Culley D."/>
            <person name="Daum C."/>
            <person name="Ezra D."/>
            <person name="Gonzalez J."/>
            <person name="Henrissat B."/>
            <person name="Kuo A."/>
            <person name="Liang C."/>
            <person name="Lipzen A."/>
            <person name="Lutzoni F."/>
            <person name="Magnuson J."/>
            <person name="Mondo S."/>
            <person name="Nolan M."/>
            <person name="Ohm R."/>
            <person name="Pangilinan J."/>
            <person name="Park H.-J."/>
            <person name="Ramirez L."/>
            <person name="Alfaro M."/>
            <person name="Sun H."/>
            <person name="Tritt A."/>
            <person name="Yoshinaga Y."/>
            <person name="Zwiers L.-H."/>
            <person name="Turgeon B."/>
            <person name="Goodwin S."/>
            <person name="Spatafora J."/>
            <person name="Crous P."/>
            <person name="Grigoriev I."/>
        </authorList>
    </citation>
    <scope>NUCLEOTIDE SEQUENCE</scope>
    <source>
        <strain evidence="2">CBS 690.94</strain>
    </source>
</reference>
<dbReference type="OrthoDB" id="2498029at2759"/>
<accession>A0A9P4UI09</accession>
<dbReference type="Gene3D" id="3.40.50.1820">
    <property type="entry name" value="alpha/beta hydrolase"/>
    <property type="match status" value="1"/>
</dbReference>
<protein>
    <submittedName>
        <fullName evidence="2">Alpha/beta-hydrolase</fullName>
    </submittedName>
</protein>
<evidence type="ECO:0000313" key="2">
    <source>
        <dbReference type="EMBL" id="KAF2450770.1"/>
    </source>
</evidence>